<accession>A0AA96GMH5</accession>
<dbReference type="InterPro" id="IPR000157">
    <property type="entry name" value="TIR_dom"/>
</dbReference>
<dbReference type="KEGG" id="nneo:PQG83_09085"/>
<proteinExistence type="predicted"/>
<dbReference type="Pfam" id="PF13676">
    <property type="entry name" value="TIR_2"/>
    <property type="match status" value="1"/>
</dbReference>
<name>A0AA96GMH5_9BACT</name>
<dbReference type="SUPFAM" id="SSF52200">
    <property type="entry name" value="Toll/Interleukin receptor TIR domain"/>
    <property type="match status" value="1"/>
</dbReference>
<keyword evidence="3" id="KW-1185">Reference proteome</keyword>
<protein>
    <submittedName>
        <fullName evidence="2">Toll/interleukin-1 receptor domain-containing protein</fullName>
    </submittedName>
</protein>
<evidence type="ECO:0000313" key="2">
    <source>
        <dbReference type="EMBL" id="WNM63893.1"/>
    </source>
</evidence>
<reference evidence="2 3" key="1">
    <citation type="submission" date="2023-01" db="EMBL/GenBank/DDBJ databases">
        <title>Cultivation and genomic characterization of new, ubiquitous marine nitrite-oxidizing bacteria from the Nitrospirales.</title>
        <authorList>
            <person name="Mueller A.J."/>
            <person name="Daebeler A."/>
            <person name="Herbold C.W."/>
            <person name="Kirkegaard R.H."/>
            <person name="Daims H."/>
        </authorList>
    </citation>
    <scope>NUCLEOTIDE SEQUENCE [LARGE SCALE GENOMIC DNA]</scope>
    <source>
        <strain evidence="2 3">DK</strain>
    </source>
</reference>
<evidence type="ECO:0000313" key="3">
    <source>
        <dbReference type="Proteomes" id="UP001302494"/>
    </source>
</evidence>
<dbReference type="SMART" id="SM00255">
    <property type="entry name" value="TIR"/>
    <property type="match status" value="1"/>
</dbReference>
<dbReference type="InterPro" id="IPR035897">
    <property type="entry name" value="Toll_tir_struct_dom_sf"/>
</dbReference>
<evidence type="ECO:0000259" key="1">
    <source>
        <dbReference type="PROSITE" id="PS50104"/>
    </source>
</evidence>
<dbReference type="EMBL" id="CP116968">
    <property type="protein sequence ID" value="WNM63893.1"/>
    <property type="molecule type" value="Genomic_DNA"/>
</dbReference>
<dbReference type="Proteomes" id="UP001302494">
    <property type="component" value="Chromosome"/>
</dbReference>
<organism evidence="2 3">
    <name type="scientific">Candidatus Nitrospira neomarina</name>
    <dbReference type="NCBI Taxonomy" id="3020899"/>
    <lineage>
        <taxon>Bacteria</taxon>
        <taxon>Pseudomonadati</taxon>
        <taxon>Nitrospirota</taxon>
        <taxon>Nitrospiria</taxon>
        <taxon>Nitrospirales</taxon>
        <taxon>Nitrospiraceae</taxon>
        <taxon>Nitrospira</taxon>
    </lineage>
</organism>
<dbReference type="PROSITE" id="PS50104">
    <property type="entry name" value="TIR"/>
    <property type="match status" value="1"/>
</dbReference>
<gene>
    <name evidence="2" type="ORF">PQG83_09085</name>
</gene>
<keyword evidence="2" id="KW-0675">Receptor</keyword>
<dbReference type="Gene3D" id="3.40.50.10140">
    <property type="entry name" value="Toll/interleukin-1 receptor homology (TIR) domain"/>
    <property type="match status" value="1"/>
</dbReference>
<dbReference type="GO" id="GO:0007165">
    <property type="term" value="P:signal transduction"/>
    <property type="evidence" value="ECO:0007669"/>
    <property type="project" value="InterPro"/>
</dbReference>
<dbReference type="RefSeq" id="WP_312748676.1">
    <property type="nucleotide sequence ID" value="NZ_CP116968.1"/>
</dbReference>
<feature type="domain" description="TIR" evidence="1">
    <location>
        <begin position="3"/>
        <end position="152"/>
    </location>
</feature>
<dbReference type="AlphaFoldDB" id="A0AA96GMH5"/>
<sequence>MKKNITVFVSYARANRDLATRFLKKFKEQAAPSKQYHYTFWRDSDILVGEKWHEEIQHALGECDVGLVLISPALLGSQYIQDHELPKFVKSGGQAVIPVMLQPIDLERHDLKGLLQTQIFRLDRTRFASPKAYGECSGSHRDQFALELFRQVEARLDKIVVK</sequence>